<proteinExistence type="predicted"/>
<feature type="chain" id="PRO_5003038574" evidence="2">
    <location>
        <begin position="29"/>
        <end position="737"/>
    </location>
</feature>
<dbReference type="InParanoid" id="D2VDB6"/>
<feature type="transmembrane region" description="Helical" evidence="1">
    <location>
        <begin position="327"/>
        <end position="351"/>
    </location>
</feature>
<dbReference type="Gene3D" id="1.10.167.10">
    <property type="entry name" value="Regulator of G-protein Signalling 4, domain 2"/>
    <property type="match status" value="1"/>
</dbReference>
<dbReference type="OrthoDB" id="10526451at2759"/>
<feature type="signal peptide" evidence="2">
    <location>
        <begin position="1"/>
        <end position="28"/>
    </location>
</feature>
<keyword evidence="1" id="KW-0812">Transmembrane</keyword>
<gene>
    <name evidence="3" type="ORF">NAEGRDRAFT_66787</name>
</gene>
<accession>D2VDB6</accession>
<dbReference type="SUPFAM" id="SSF48097">
    <property type="entry name" value="Regulator of G-protein signaling, RGS"/>
    <property type="match status" value="1"/>
</dbReference>
<keyword evidence="1" id="KW-1133">Transmembrane helix</keyword>
<keyword evidence="1" id="KW-0472">Membrane</keyword>
<dbReference type="AlphaFoldDB" id="D2VDB6"/>
<feature type="transmembrane region" description="Helical" evidence="1">
    <location>
        <begin position="554"/>
        <end position="577"/>
    </location>
</feature>
<organism evidence="4">
    <name type="scientific">Naegleria gruberi</name>
    <name type="common">Amoeba</name>
    <dbReference type="NCBI Taxonomy" id="5762"/>
    <lineage>
        <taxon>Eukaryota</taxon>
        <taxon>Discoba</taxon>
        <taxon>Heterolobosea</taxon>
        <taxon>Tetramitia</taxon>
        <taxon>Eutetramitia</taxon>
        <taxon>Vahlkampfiidae</taxon>
        <taxon>Naegleria</taxon>
    </lineage>
</organism>
<protein>
    <submittedName>
        <fullName evidence="3">Predicted protein</fullName>
    </submittedName>
</protein>
<feature type="transmembrane region" description="Helical" evidence="1">
    <location>
        <begin position="522"/>
        <end position="548"/>
    </location>
</feature>
<feature type="transmembrane region" description="Helical" evidence="1">
    <location>
        <begin position="393"/>
        <end position="416"/>
    </location>
</feature>
<keyword evidence="4" id="KW-1185">Reference proteome</keyword>
<feature type="transmembrane region" description="Helical" evidence="1">
    <location>
        <begin position="363"/>
        <end position="381"/>
    </location>
</feature>
<evidence type="ECO:0000256" key="1">
    <source>
        <dbReference type="SAM" id="Phobius"/>
    </source>
</evidence>
<keyword evidence="2" id="KW-0732">Signal</keyword>
<evidence type="ECO:0000313" key="3">
    <source>
        <dbReference type="EMBL" id="EFC45115.1"/>
    </source>
</evidence>
<sequence length="737" mass="85779">MPFRSKNVFLLVFLIMLSWYLLVDTSLGSSDYNISYIDWKTLKKIDSSTLSSSSIIAADNFTSLFVWNDLFRMVLQNNTFDTIGLEWLFNYDAELKFFTFDTTLTVEVMKQMMEFIGRDVMRNSFYSLPKLWKFKQILMNKNTECIYGSVFEVFDIMIGTNIEFVERIRLNRNHRQFKKKSSDYLNPSDFYSIPLFPNNFWMLNSLNGFNSQYYESIVQKLAESLALKSSFQNYTSCTDSLKHDSIVLERLHGVMNFTSTQLEWSLKFSNISSSSVPQNFTFLQQAMEVFYQNNQDYLFWNQSKVQQYLWTSSCFQCSSANCVSERWAWVDTLDITVVCMAVLYYLVLFASGAFRSPVIYRKYPIVFFCPFIVMGMYSSMVNSFNNGCISVGVIFTVYLAALLNVIYICTVVRYYYLRNLYNIIKNSKHPKLFKYLSSELVGFVFTVIFPIPTAFVATIPIFIIVQTYNSLIVNTTNNVIIVLFCAISCFAGVSFFIYEAIRNRKLIAKFGLGRFLLFEEPYYFRIDLLALGLMILLLILLAILFLVLPNSIVAIRFVIGLTLYMLTGGTSLLMLFIENVRNGNVVKQISSETKHSNAEYIEIIKNNSNKDLVELFRLYSEKSLALENILLMDELVGFKRRSENIKIEDLKKVHEMYLTAYSAYEVNVSSIAKSTFEKDLRDAEAIQSLKVRNEVVDQIMKEVEMNLISTFSRFTRTNEFRQWREIYQLQKDRVAVI</sequence>
<reference evidence="3 4" key="1">
    <citation type="journal article" date="2010" name="Cell">
        <title>The genome of Naegleria gruberi illuminates early eukaryotic versatility.</title>
        <authorList>
            <person name="Fritz-Laylin L.K."/>
            <person name="Prochnik S.E."/>
            <person name="Ginger M.L."/>
            <person name="Dacks J.B."/>
            <person name="Carpenter M.L."/>
            <person name="Field M.C."/>
            <person name="Kuo A."/>
            <person name="Paredez A."/>
            <person name="Chapman J."/>
            <person name="Pham J."/>
            <person name="Shu S."/>
            <person name="Neupane R."/>
            <person name="Cipriano M."/>
            <person name="Mancuso J."/>
            <person name="Tu H."/>
            <person name="Salamov A."/>
            <person name="Lindquist E."/>
            <person name="Shapiro H."/>
            <person name="Lucas S."/>
            <person name="Grigoriev I.V."/>
            <person name="Cande W.Z."/>
            <person name="Fulton C."/>
            <person name="Rokhsar D.S."/>
            <person name="Dawson S.C."/>
        </authorList>
    </citation>
    <scope>NUCLEOTIDE SEQUENCE [LARGE SCALE GENOMIC DNA]</scope>
    <source>
        <strain evidence="3 4">NEG-M</strain>
    </source>
</reference>
<evidence type="ECO:0000313" key="4">
    <source>
        <dbReference type="Proteomes" id="UP000006671"/>
    </source>
</evidence>
<dbReference type="EMBL" id="GG738864">
    <property type="protein sequence ID" value="EFC45115.1"/>
    <property type="molecule type" value="Genomic_DNA"/>
</dbReference>
<dbReference type="InterPro" id="IPR036305">
    <property type="entry name" value="RGS_sf"/>
</dbReference>
<feature type="transmembrane region" description="Helical" evidence="1">
    <location>
        <begin position="480"/>
        <end position="501"/>
    </location>
</feature>
<dbReference type="KEGG" id="ngr:NAEGRDRAFT_66787"/>
<dbReference type="VEuPathDB" id="AmoebaDB:NAEGRDRAFT_66787"/>
<dbReference type="GeneID" id="8857064"/>
<dbReference type="RefSeq" id="XP_002677859.1">
    <property type="nucleotide sequence ID" value="XM_002677813.1"/>
</dbReference>
<dbReference type="Proteomes" id="UP000006671">
    <property type="component" value="Unassembled WGS sequence"/>
</dbReference>
<name>D2VDB6_NAEGR</name>
<evidence type="ECO:0000256" key="2">
    <source>
        <dbReference type="SAM" id="SignalP"/>
    </source>
</evidence>
<dbReference type="InterPro" id="IPR044926">
    <property type="entry name" value="RGS_subdomain_2"/>
</dbReference>
<feature type="transmembrane region" description="Helical" evidence="1">
    <location>
        <begin position="440"/>
        <end position="468"/>
    </location>
</feature>